<dbReference type="Proteomes" id="UP000769528">
    <property type="component" value="Unassembled WGS sequence"/>
</dbReference>
<organism evidence="2 3">
    <name type="scientific">Wickerhamomyces mucosus</name>
    <dbReference type="NCBI Taxonomy" id="1378264"/>
    <lineage>
        <taxon>Eukaryota</taxon>
        <taxon>Fungi</taxon>
        <taxon>Dikarya</taxon>
        <taxon>Ascomycota</taxon>
        <taxon>Saccharomycotina</taxon>
        <taxon>Saccharomycetes</taxon>
        <taxon>Phaffomycetales</taxon>
        <taxon>Wickerhamomycetaceae</taxon>
        <taxon>Wickerhamomyces</taxon>
    </lineage>
</organism>
<dbReference type="AlphaFoldDB" id="A0A9P8TH70"/>
<gene>
    <name evidence="2" type="ORF">WICMUC_001532</name>
</gene>
<reference evidence="2" key="1">
    <citation type="journal article" date="2021" name="Open Biol.">
        <title>Shared evolutionary footprints suggest mitochondrial oxidative damage underlies multiple complex I losses in fungi.</title>
        <authorList>
            <person name="Schikora-Tamarit M.A."/>
            <person name="Marcet-Houben M."/>
            <person name="Nosek J."/>
            <person name="Gabaldon T."/>
        </authorList>
    </citation>
    <scope>NUCLEOTIDE SEQUENCE</scope>
    <source>
        <strain evidence="2">CBS6341</strain>
    </source>
</reference>
<evidence type="ECO:0000313" key="2">
    <source>
        <dbReference type="EMBL" id="KAH3678515.1"/>
    </source>
</evidence>
<feature type="region of interest" description="Disordered" evidence="1">
    <location>
        <begin position="84"/>
        <end position="103"/>
    </location>
</feature>
<name>A0A9P8TH70_9ASCO</name>
<protein>
    <submittedName>
        <fullName evidence="2">Uncharacterized protein</fullName>
    </submittedName>
</protein>
<sequence>MVTTTTQFHDDCCSKNLSNDDIITNIISETRIERDILENSKDVIDYVRIGSSQTKTSTKLITTSTILSQGFGIELQDHCCASKQTDDKVDSPGSNIQVESLDSPDYDSVNDLNPFKNYPDINCFDDYNSIFERSVNSNSNKEHRVKELFDKSSQVSAFSISVLDKTYIVDGLFGLEISQSETSEGDLNIYNFENSYDGFNEILIECTDNKNKAISFNSIDTLSPYSTSIKSKSNLGNTYQHCITEKDQLGCSFVSHSLHSESINNDSNLFMEKNETLGQYLTSKGDFYRENGVDYLGKKTCGFSSIEKKIKEHMIVTPDFAALNDGDLTQLFNQALCKVDSNNCEIINEDNSDYSSCPQGKKLRFENETFTINNENKLSIWNNNGNAERSYDSSLAMADQSPAKETFHLVDEKNDWIESLESAFKLNKQIVVEMKVDECSITSSHGVQNQSSGTILLSEQEVTTSPKNSVSVGLKVSLNYEEIKQAEIPKVFYSISDCSLVNTEENISENAHDHFRIVEAHSSPLILSQDFTKHKPDEKIGNTIAQDLSIHNVHVIDRTKEEEEGKIQKHSIIPEFRSLQDLDAKALGLLPNTSRFSDRDMVNEINNENCSKSQNSEEHFGCNNLEDGVVPKDSRPKFHTIDDTGLDTSTNFESPPEVGSITSKPCSETIVDNYNGNATFDAIQSEFLIENTRGTPINRSDQLKPTRSTQWRINNRFSNTEKSVEPAIQPKNIKHIRKIVFASKHREGISGKLNKVEKTHDSQKIDNKSPKRVWYKSIFGSKFSSIHQKSSYFNGRSNQSTSHFDMERTLEQYSSKRTEFIHRPILSEKLTSYLGFFGPHAAPHHLNSSVHVFEDLTKKTDQLNWMDSIPATFPPSKRRKLMFLNNGVQEWESHNSVQTLDGNFKKEEGQISEKHSSNRFDRFHELYENLNTFTNRINLRSIKSEDIVLPSFSRIVSLEKVIGSNFSVNSGSFSEEVKSIPPGLANKTDPISKKKYLINRNSFSSMLKKLKIKKK</sequence>
<dbReference type="EMBL" id="JAEUBF010000443">
    <property type="protein sequence ID" value="KAH3678515.1"/>
    <property type="molecule type" value="Genomic_DNA"/>
</dbReference>
<proteinExistence type="predicted"/>
<evidence type="ECO:0000256" key="1">
    <source>
        <dbReference type="SAM" id="MobiDB-lite"/>
    </source>
</evidence>
<evidence type="ECO:0000313" key="3">
    <source>
        <dbReference type="Proteomes" id="UP000769528"/>
    </source>
</evidence>
<keyword evidence="3" id="KW-1185">Reference proteome</keyword>
<reference evidence="2" key="2">
    <citation type="submission" date="2021-01" db="EMBL/GenBank/DDBJ databases">
        <authorList>
            <person name="Schikora-Tamarit M.A."/>
        </authorList>
    </citation>
    <scope>NUCLEOTIDE SEQUENCE</scope>
    <source>
        <strain evidence="2">CBS6341</strain>
    </source>
</reference>
<feature type="region of interest" description="Disordered" evidence="1">
    <location>
        <begin position="641"/>
        <end position="663"/>
    </location>
</feature>
<comment type="caution">
    <text evidence="2">The sequence shown here is derived from an EMBL/GenBank/DDBJ whole genome shotgun (WGS) entry which is preliminary data.</text>
</comment>
<accession>A0A9P8TH70</accession>